<dbReference type="OrthoDB" id="3199616at2"/>
<keyword evidence="3" id="KW-1185">Reference proteome</keyword>
<sequence length="364" mass="39435">MTKIVISGYYGFANAGDEAMLSALVTSLREYISDAEITVISGNPAMTGANHQVRTVHRFNLPGIVAAVRSCQILISGGGSLLQDVTSARSIYYYLFIIRLAEFFGKPVMLYAQGIGPVTRPRARKAVRSVLQKAQMIGVRDADSQTELEVMGVTAPPIYVTADAVLSMRPADREIGAAILQSRNLKDRRKKIGIAVRDWQGLTAYKKALAESADALYRLYEGQIVFIPMQHPADSATAKEIMSYMECPAVSLESAYSAAELMSLLGAMDVVIANRLHALVFASLMGVPVTAISYDPKIDSFINLIGEKICGTVDTIRAEAIVADAAAKLAAGAQRREVKEKLDALRRRSLQNADLAVQALHRKG</sequence>
<dbReference type="InterPro" id="IPR019896">
    <property type="entry name" value="Polysacch_pyruvyl_Trfase_CsaB"/>
</dbReference>
<dbReference type="STRING" id="1111454.HMPREF1250_1119"/>
<feature type="domain" description="Polysaccharide pyruvyl transferase" evidence="1">
    <location>
        <begin position="14"/>
        <end position="296"/>
    </location>
</feature>
<dbReference type="NCBIfam" id="TIGR03609">
    <property type="entry name" value="S_layer_CsaB"/>
    <property type="match status" value="1"/>
</dbReference>
<dbReference type="PANTHER" id="PTHR36836:SF1">
    <property type="entry name" value="COLANIC ACID BIOSYNTHESIS PROTEIN WCAK"/>
    <property type="match status" value="1"/>
</dbReference>
<evidence type="ECO:0000313" key="3">
    <source>
        <dbReference type="Proteomes" id="UP000017090"/>
    </source>
</evidence>
<proteinExistence type="predicted"/>
<comment type="caution">
    <text evidence="2">The sequence shown here is derived from an EMBL/GenBank/DDBJ whole genome shotgun (WGS) entry which is preliminary data.</text>
</comment>
<dbReference type="PANTHER" id="PTHR36836">
    <property type="entry name" value="COLANIC ACID BIOSYNTHESIS PROTEIN WCAK"/>
    <property type="match status" value="1"/>
</dbReference>
<gene>
    <name evidence="2" type="primary">csaB</name>
    <name evidence="2" type="ORF">HMPREF1250_1119</name>
</gene>
<dbReference type="EC" id="2.-.-.-" evidence="2"/>
<accession>U7UHP6</accession>
<dbReference type="Pfam" id="PF04230">
    <property type="entry name" value="PS_pyruv_trans"/>
    <property type="match status" value="1"/>
</dbReference>
<dbReference type="PATRIC" id="fig|1111454.3.peg.1663"/>
<dbReference type="Proteomes" id="UP000017090">
    <property type="component" value="Unassembled WGS sequence"/>
</dbReference>
<protein>
    <submittedName>
        <fullName evidence="2">Polysaccharide pyruvyl transferase CsaB</fullName>
        <ecNumber evidence="2">2.-.-.-</ecNumber>
    </submittedName>
</protein>
<reference evidence="2 3" key="1">
    <citation type="submission" date="2013-09" db="EMBL/GenBank/DDBJ databases">
        <authorList>
            <person name="Durkin A.S."/>
            <person name="Haft D.R."/>
            <person name="McCorrison J."/>
            <person name="Torralba M."/>
            <person name="Gillis M."/>
            <person name="Haft D.H."/>
            <person name="Methe B."/>
            <person name="Sutton G."/>
            <person name="Nelson K.E."/>
        </authorList>
    </citation>
    <scope>NUCLEOTIDE SEQUENCE [LARGE SCALE GENOMIC DNA]</scope>
    <source>
        <strain evidence="2 3">BV3C16-1</strain>
    </source>
</reference>
<dbReference type="InterPro" id="IPR007345">
    <property type="entry name" value="Polysacch_pyruvyl_Trfase"/>
</dbReference>
<dbReference type="SUPFAM" id="SSF53756">
    <property type="entry name" value="UDP-Glycosyltransferase/glycogen phosphorylase"/>
    <property type="match status" value="1"/>
</dbReference>
<evidence type="ECO:0000313" key="2">
    <source>
        <dbReference type="EMBL" id="ERT58414.1"/>
    </source>
</evidence>
<name>U7UHP6_9FIRM</name>
<evidence type="ECO:0000259" key="1">
    <source>
        <dbReference type="Pfam" id="PF04230"/>
    </source>
</evidence>
<dbReference type="eggNOG" id="COG2327">
    <property type="taxonomic scope" value="Bacteria"/>
</dbReference>
<dbReference type="GO" id="GO:0016740">
    <property type="term" value="F:transferase activity"/>
    <property type="evidence" value="ECO:0007669"/>
    <property type="project" value="UniProtKB-KW"/>
</dbReference>
<dbReference type="Gene3D" id="3.40.50.2000">
    <property type="entry name" value="Glycogen Phosphorylase B"/>
    <property type="match status" value="1"/>
</dbReference>
<dbReference type="EMBL" id="AWXA01000043">
    <property type="protein sequence ID" value="ERT58414.1"/>
    <property type="molecule type" value="Genomic_DNA"/>
</dbReference>
<organism evidence="2 3">
    <name type="scientific">Megasphaera vaginalis</name>
    <name type="common">ex Srinivasan et al. 2021</name>
    <dbReference type="NCBI Taxonomy" id="1111454"/>
    <lineage>
        <taxon>Bacteria</taxon>
        <taxon>Bacillati</taxon>
        <taxon>Bacillota</taxon>
        <taxon>Negativicutes</taxon>
        <taxon>Veillonellales</taxon>
        <taxon>Veillonellaceae</taxon>
        <taxon>Megasphaera</taxon>
    </lineage>
</organism>
<keyword evidence="2" id="KW-0808">Transferase</keyword>
<dbReference type="AlphaFoldDB" id="U7UHP6"/>
<dbReference type="RefSeq" id="WP_023054134.1">
    <property type="nucleotide sequence ID" value="NZ_AWXA01000043.1"/>
</dbReference>